<dbReference type="Proteomes" id="UP000471120">
    <property type="component" value="Unassembled WGS sequence"/>
</dbReference>
<dbReference type="InterPro" id="IPR009061">
    <property type="entry name" value="DNA-bd_dom_put_sf"/>
</dbReference>
<reference evidence="1 2" key="1">
    <citation type="submission" date="2018-07" db="EMBL/GenBank/DDBJ databases">
        <title>Genome sequence of Rhodococcus rhodnii ATCC 35071 from Rhodnius prolixus.</title>
        <authorList>
            <person name="Patel V."/>
            <person name="Vogel K.J."/>
        </authorList>
    </citation>
    <scope>NUCLEOTIDE SEQUENCE [LARGE SCALE GENOMIC DNA]</scope>
    <source>
        <strain evidence="1 2">ATCC 35071</strain>
    </source>
</reference>
<name>A0A6P2CB17_9NOCA</name>
<proteinExistence type="predicted"/>
<dbReference type="SUPFAM" id="SSF46955">
    <property type="entry name" value="Putative DNA-binding domain"/>
    <property type="match status" value="1"/>
</dbReference>
<gene>
    <name evidence="1" type="ORF">DW322_05290</name>
</gene>
<dbReference type="RefSeq" id="WP_010837884.1">
    <property type="nucleotide sequence ID" value="NZ_QRCM01000001.1"/>
</dbReference>
<comment type="caution">
    <text evidence="1">The sequence shown here is derived from an EMBL/GenBank/DDBJ whole genome shotgun (WGS) entry which is preliminary data.</text>
</comment>
<evidence type="ECO:0008006" key="3">
    <source>
        <dbReference type="Google" id="ProtNLM"/>
    </source>
</evidence>
<accession>A0A6P2CB17</accession>
<evidence type="ECO:0000313" key="1">
    <source>
        <dbReference type="EMBL" id="TXG89735.1"/>
    </source>
</evidence>
<dbReference type="Gene3D" id="1.10.1660.10">
    <property type="match status" value="1"/>
</dbReference>
<dbReference type="AlphaFoldDB" id="A0A6P2CB17"/>
<organism evidence="1 2">
    <name type="scientific">Rhodococcus rhodnii</name>
    <dbReference type="NCBI Taxonomy" id="38312"/>
    <lineage>
        <taxon>Bacteria</taxon>
        <taxon>Bacillati</taxon>
        <taxon>Actinomycetota</taxon>
        <taxon>Actinomycetes</taxon>
        <taxon>Mycobacteriales</taxon>
        <taxon>Nocardiaceae</taxon>
        <taxon>Rhodococcus</taxon>
    </lineage>
</organism>
<dbReference type="EMBL" id="QRCM01000001">
    <property type="protein sequence ID" value="TXG89735.1"/>
    <property type="molecule type" value="Genomic_DNA"/>
</dbReference>
<protein>
    <recommendedName>
        <fullName evidence="3">MerR family transcriptional regulator</fullName>
    </recommendedName>
</protein>
<evidence type="ECO:0000313" key="2">
    <source>
        <dbReference type="Proteomes" id="UP000471120"/>
    </source>
</evidence>
<sequence>MGDEHEPIDIGAVTATGRTVSPVGPQTMRVFERYGVVVPYLDSRGRAVHTEESYERAALALAYVEAGYPLSSVREFLDDDVQQRPV</sequence>